<protein>
    <submittedName>
        <fullName evidence="3">Uncharacterized protein</fullName>
    </submittedName>
</protein>
<feature type="region of interest" description="Disordered" evidence="1">
    <location>
        <begin position="391"/>
        <end position="473"/>
    </location>
</feature>
<organism evidence="3 4">
    <name type="scientific">Paraphaeosphaeria sporulosa</name>
    <dbReference type="NCBI Taxonomy" id="1460663"/>
    <lineage>
        <taxon>Eukaryota</taxon>
        <taxon>Fungi</taxon>
        <taxon>Dikarya</taxon>
        <taxon>Ascomycota</taxon>
        <taxon>Pezizomycotina</taxon>
        <taxon>Dothideomycetes</taxon>
        <taxon>Pleosporomycetidae</taxon>
        <taxon>Pleosporales</taxon>
        <taxon>Massarineae</taxon>
        <taxon>Didymosphaeriaceae</taxon>
        <taxon>Paraphaeosphaeria</taxon>
    </lineage>
</organism>
<feature type="transmembrane region" description="Helical" evidence="2">
    <location>
        <begin position="175"/>
        <end position="197"/>
    </location>
</feature>
<dbReference type="InParanoid" id="A0A177BX35"/>
<evidence type="ECO:0000256" key="2">
    <source>
        <dbReference type="SAM" id="Phobius"/>
    </source>
</evidence>
<keyword evidence="4" id="KW-1185">Reference proteome</keyword>
<feature type="transmembrane region" description="Helical" evidence="2">
    <location>
        <begin position="343"/>
        <end position="365"/>
    </location>
</feature>
<feature type="transmembrane region" description="Helical" evidence="2">
    <location>
        <begin position="209"/>
        <end position="229"/>
    </location>
</feature>
<feature type="compositionally biased region" description="Basic and acidic residues" evidence="1">
    <location>
        <begin position="458"/>
        <end position="473"/>
    </location>
</feature>
<dbReference type="OrthoDB" id="5427664at2759"/>
<keyword evidence="2" id="KW-1133">Transmembrane helix</keyword>
<reference evidence="3 4" key="1">
    <citation type="submission" date="2016-05" db="EMBL/GenBank/DDBJ databases">
        <title>Comparative analysis of secretome profiles of manganese(II)-oxidizing ascomycete fungi.</title>
        <authorList>
            <consortium name="DOE Joint Genome Institute"/>
            <person name="Zeiner C.A."/>
            <person name="Purvine S.O."/>
            <person name="Zink E.M."/>
            <person name="Wu S."/>
            <person name="Pasa-Tolic L."/>
            <person name="Chaput D.L."/>
            <person name="Haridas S."/>
            <person name="Grigoriev I.V."/>
            <person name="Santelli C.M."/>
            <person name="Hansel C.M."/>
        </authorList>
    </citation>
    <scope>NUCLEOTIDE SEQUENCE [LARGE SCALE GENOMIC DNA]</scope>
    <source>
        <strain evidence="3 4">AP3s5-JAC2a</strain>
    </source>
</reference>
<evidence type="ECO:0000256" key="1">
    <source>
        <dbReference type="SAM" id="MobiDB-lite"/>
    </source>
</evidence>
<keyword evidence="2" id="KW-0812">Transmembrane</keyword>
<dbReference type="EMBL" id="KV441563">
    <property type="protein sequence ID" value="OAF98879.1"/>
    <property type="molecule type" value="Genomic_DNA"/>
</dbReference>
<dbReference type="AlphaFoldDB" id="A0A177BX35"/>
<accession>A0A177BX35</accession>
<dbReference type="STRING" id="1460663.A0A177BX35"/>
<dbReference type="PANTHER" id="PTHR37577">
    <property type="entry name" value="INTEGRAL MEMBRANE PROTEIN"/>
    <property type="match status" value="1"/>
</dbReference>
<dbReference type="Proteomes" id="UP000077069">
    <property type="component" value="Unassembled WGS sequence"/>
</dbReference>
<dbReference type="GeneID" id="28760508"/>
<dbReference type="RefSeq" id="XP_018029245.1">
    <property type="nucleotide sequence ID" value="XM_018177022.1"/>
</dbReference>
<gene>
    <name evidence="3" type="ORF">CC84DRAFT_1157642</name>
</gene>
<feature type="compositionally biased region" description="Low complexity" evidence="1">
    <location>
        <begin position="411"/>
        <end position="423"/>
    </location>
</feature>
<evidence type="ECO:0000313" key="4">
    <source>
        <dbReference type="Proteomes" id="UP000077069"/>
    </source>
</evidence>
<feature type="compositionally biased region" description="Basic and acidic residues" evidence="1">
    <location>
        <begin position="396"/>
        <end position="410"/>
    </location>
</feature>
<feature type="transmembrane region" description="Helical" evidence="2">
    <location>
        <begin position="302"/>
        <end position="323"/>
    </location>
</feature>
<feature type="transmembrane region" description="Helical" evidence="2">
    <location>
        <begin position="143"/>
        <end position="163"/>
    </location>
</feature>
<proteinExistence type="predicted"/>
<feature type="transmembrane region" description="Helical" evidence="2">
    <location>
        <begin position="79"/>
        <end position="105"/>
    </location>
</feature>
<dbReference type="PANTHER" id="PTHR37577:SF1">
    <property type="entry name" value="INTEGRAL MEMBRANE PROTEIN"/>
    <property type="match status" value="1"/>
</dbReference>
<sequence length="473" mass="52416">MHNTFPGESNIGFAGVQGGFCFLLQPTCAFLDEGENETGRVLTWNQDQSQCDVMGAFKCEGYKFNCAARNQVVEANPDIAGIGVIVGFLATTCLAFLVSLSVLFLDRYNRLISFLTKTHHVHDESRSYWRSPAFWSRVLSKNLLALADTQIMTGLAVQFTALLKHCELSIYHFQIVTELAFLTTVTHLLTLVTLRNYFVMNKWINLPRILFMAANLGLLGYTSYISYTYDLAGLDLSSRLACFYQGAKPEFETAFQTKWALLLVGAIGGHTAVILAMYVLPETPMGGERTKWAWAKRVGAGVRTWVITPVYAIYGVFMAASMLSDTQALGNPSVLMEGSENEWGFGQFLPVLLLALPVFAGWESFWEEKDVDKDKEVDRFGRRNNRVSRSNTGLLDVEKGPKEMERKKEQGMGTVTGTAGTGTPRLDDSLVSISPLPTPRLVVPSPAASPRLGAVSGGERRPRTPSRFEEDLR</sequence>
<keyword evidence="2" id="KW-0472">Membrane</keyword>
<name>A0A177BX35_9PLEO</name>
<dbReference type="InterPro" id="IPR053018">
    <property type="entry name" value="Elsinochrome_Biosynth-Asso"/>
</dbReference>
<evidence type="ECO:0000313" key="3">
    <source>
        <dbReference type="EMBL" id="OAF98879.1"/>
    </source>
</evidence>
<feature type="transmembrane region" description="Helical" evidence="2">
    <location>
        <begin position="259"/>
        <end position="281"/>
    </location>
</feature>